<evidence type="ECO:0000313" key="2">
    <source>
        <dbReference type="EMBL" id="AFT70314.1"/>
    </source>
</evidence>
<dbReference type="Proteomes" id="UP000006286">
    <property type="component" value="Chromosome"/>
</dbReference>
<feature type="signal peptide" evidence="1">
    <location>
        <begin position="1"/>
        <end position="26"/>
    </location>
</feature>
<proteinExistence type="predicted"/>
<name>K0C9V3_ALCDB</name>
<dbReference type="HOGENOM" id="CLU_1871031_0_0_6"/>
<feature type="chain" id="PRO_5003832151" evidence="1">
    <location>
        <begin position="27"/>
        <end position="136"/>
    </location>
</feature>
<protein>
    <submittedName>
        <fullName evidence="2">Putative bifunctional protein: include phospholipase and oxidoreductase</fullName>
    </submittedName>
</protein>
<evidence type="ECO:0000313" key="3">
    <source>
        <dbReference type="Proteomes" id="UP000006286"/>
    </source>
</evidence>
<sequence>MKYVNFAALKTSLVRLLLSAVNVTTAEFEVFDSYVDALSISWRAAACRWVSPGRSLTARPTGTVALSATHHLIFSSITTVRTGSAFIPSICFLGHKSAFDQHDGAEATRHGSAHSSRQLVLHRIHVQPGLCQCGSE</sequence>
<gene>
    <name evidence="2" type="ordered locus">B5T_02040</name>
</gene>
<dbReference type="KEGG" id="adi:B5T_02040"/>
<dbReference type="EMBL" id="CP003466">
    <property type="protein sequence ID" value="AFT70314.1"/>
    <property type="molecule type" value="Genomic_DNA"/>
</dbReference>
<reference evidence="2 3" key="1">
    <citation type="journal article" date="2012" name="J. Bacteriol.">
        <title>Complete genome sequence of Alcanivorax dieselolei type strain B5.</title>
        <authorList>
            <person name="Lai Q."/>
            <person name="Li W."/>
            <person name="Shao Z."/>
        </authorList>
    </citation>
    <scope>NUCLEOTIDE SEQUENCE [LARGE SCALE GENOMIC DNA]</scope>
    <source>
        <strain evidence="3">DSM 16502 / CGMCC 1.3690 / B-5</strain>
    </source>
</reference>
<organism evidence="2 3">
    <name type="scientific">Alcanivorax dieselolei (strain DSM 16502 / CGMCC 1.3690 / MCCC 1A00001 / B-5)</name>
    <name type="common">Alloalcanivorax dieselolei</name>
    <dbReference type="NCBI Taxonomy" id="930169"/>
    <lineage>
        <taxon>Bacteria</taxon>
        <taxon>Pseudomonadati</taxon>
        <taxon>Pseudomonadota</taxon>
        <taxon>Gammaproteobacteria</taxon>
        <taxon>Oceanospirillales</taxon>
        <taxon>Alcanivoracaceae</taxon>
        <taxon>Alloalcanivorax</taxon>
    </lineage>
</organism>
<evidence type="ECO:0000256" key="1">
    <source>
        <dbReference type="SAM" id="SignalP"/>
    </source>
</evidence>
<accession>K0C9V3</accession>
<dbReference type="AlphaFoldDB" id="K0C9V3"/>
<keyword evidence="1" id="KW-0732">Signal</keyword>
<dbReference type="eggNOG" id="COG1752">
    <property type="taxonomic scope" value="Bacteria"/>
</dbReference>
<keyword evidence="3" id="KW-1185">Reference proteome</keyword>